<dbReference type="InterPro" id="IPR040391">
    <property type="entry name" value="BEND5"/>
</dbReference>
<evidence type="ECO:0000313" key="3">
    <source>
        <dbReference type="EMBL" id="EEC19368.1"/>
    </source>
</evidence>
<evidence type="ECO:0008006" key="6">
    <source>
        <dbReference type="Google" id="ProtNLM"/>
    </source>
</evidence>
<feature type="non-terminal residue" evidence="3">
    <location>
        <position position="1"/>
    </location>
</feature>
<evidence type="ECO:0000256" key="1">
    <source>
        <dbReference type="SAM" id="Coils"/>
    </source>
</evidence>
<accession>B7QKJ6</accession>
<protein>
    <recommendedName>
        <fullName evidence="6">BEN domain-containing protein</fullName>
    </recommendedName>
</protein>
<dbReference type="InParanoid" id="B7QKJ6"/>
<dbReference type="EMBL" id="DS960170">
    <property type="protein sequence ID" value="EEC19368.1"/>
    <property type="molecule type" value="Genomic_DNA"/>
</dbReference>
<dbReference type="EMBL" id="ABJB010040746">
    <property type="status" value="NOT_ANNOTATED_CDS"/>
    <property type="molecule type" value="Genomic_DNA"/>
</dbReference>
<reference evidence="4" key="2">
    <citation type="submission" date="2020-05" db="UniProtKB">
        <authorList>
            <consortium name="EnsemblMetazoa"/>
        </authorList>
    </citation>
    <scope>IDENTIFICATION</scope>
    <source>
        <strain evidence="4">wikel</strain>
    </source>
</reference>
<dbReference type="PANTHER" id="PTHR14628:SF1">
    <property type="entry name" value="BEN DOMAIN-CONTAINING PROTEIN 5"/>
    <property type="match status" value="1"/>
</dbReference>
<dbReference type="EMBL" id="ABJB010851285">
    <property type="status" value="NOT_ANNOTATED_CDS"/>
    <property type="molecule type" value="Genomic_DNA"/>
</dbReference>
<reference evidence="3 5" key="1">
    <citation type="submission" date="2008-03" db="EMBL/GenBank/DDBJ databases">
        <title>Annotation of Ixodes scapularis.</title>
        <authorList>
            <consortium name="Ixodes scapularis Genome Project Consortium"/>
            <person name="Caler E."/>
            <person name="Hannick L.I."/>
            <person name="Bidwell S."/>
            <person name="Joardar V."/>
            <person name="Thiagarajan M."/>
            <person name="Amedeo P."/>
            <person name="Galinsky K.J."/>
            <person name="Schobel S."/>
            <person name="Inman J."/>
            <person name="Hostetler J."/>
            <person name="Miller J."/>
            <person name="Hammond M."/>
            <person name="Megy K."/>
            <person name="Lawson D."/>
            <person name="Kodira C."/>
            <person name="Sutton G."/>
            <person name="Meyer J."/>
            <person name="Hill C.A."/>
            <person name="Birren B."/>
            <person name="Nene V."/>
            <person name="Collins F."/>
            <person name="Alarcon-Chaidez F."/>
            <person name="Wikel S."/>
            <person name="Strausberg R."/>
        </authorList>
    </citation>
    <scope>NUCLEOTIDE SEQUENCE [LARGE SCALE GENOMIC DNA]</scope>
    <source>
        <strain evidence="5">Wikel</strain>
        <strain evidence="3">Wikel colony</strain>
    </source>
</reference>
<dbReference type="VEuPathDB" id="VectorBase:ISCW015084"/>
<feature type="region of interest" description="Disordered" evidence="2">
    <location>
        <begin position="79"/>
        <end position="106"/>
    </location>
</feature>
<dbReference type="OrthoDB" id="6515794at2759"/>
<dbReference type="GO" id="GO:0045892">
    <property type="term" value="P:negative regulation of DNA-templated transcription"/>
    <property type="evidence" value="ECO:0007669"/>
    <property type="project" value="InterPro"/>
</dbReference>
<dbReference type="PaxDb" id="6945-B7QKJ6"/>
<dbReference type="EMBL" id="ABJB010303772">
    <property type="status" value="NOT_ANNOTATED_CDS"/>
    <property type="molecule type" value="Genomic_DNA"/>
</dbReference>
<evidence type="ECO:0000313" key="4">
    <source>
        <dbReference type="EnsemblMetazoa" id="ISCW015084-PA"/>
    </source>
</evidence>
<keyword evidence="1" id="KW-0175">Coiled coil</keyword>
<keyword evidence="5" id="KW-1185">Reference proteome</keyword>
<feature type="coiled-coil region" evidence="1">
    <location>
        <begin position="136"/>
        <end position="163"/>
    </location>
</feature>
<proteinExistence type="predicted"/>
<organism>
    <name type="scientific">Ixodes scapularis</name>
    <name type="common">Black-legged tick</name>
    <name type="synonym">Deer tick</name>
    <dbReference type="NCBI Taxonomy" id="6945"/>
    <lineage>
        <taxon>Eukaryota</taxon>
        <taxon>Metazoa</taxon>
        <taxon>Ecdysozoa</taxon>
        <taxon>Arthropoda</taxon>
        <taxon>Chelicerata</taxon>
        <taxon>Arachnida</taxon>
        <taxon>Acari</taxon>
        <taxon>Parasitiformes</taxon>
        <taxon>Ixodida</taxon>
        <taxon>Ixodoidea</taxon>
        <taxon>Ixodidae</taxon>
        <taxon>Ixodinae</taxon>
        <taxon>Ixodes</taxon>
    </lineage>
</organism>
<feature type="region of interest" description="Disordered" evidence="2">
    <location>
        <begin position="326"/>
        <end position="349"/>
    </location>
</feature>
<evidence type="ECO:0000256" key="2">
    <source>
        <dbReference type="SAM" id="MobiDB-lite"/>
    </source>
</evidence>
<dbReference type="Proteomes" id="UP000001555">
    <property type="component" value="Unassembled WGS sequence"/>
</dbReference>
<dbReference type="HOGENOM" id="CLU_795896_0_0_1"/>
<dbReference type="GO" id="GO:0003677">
    <property type="term" value="F:DNA binding"/>
    <property type="evidence" value="ECO:0007669"/>
    <property type="project" value="InterPro"/>
</dbReference>
<evidence type="ECO:0000313" key="5">
    <source>
        <dbReference type="Proteomes" id="UP000001555"/>
    </source>
</evidence>
<dbReference type="VEuPathDB" id="VectorBase:ISCP_004685"/>
<dbReference type="AlphaFoldDB" id="B7QKJ6"/>
<name>B7QKJ6_IXOSC</name>
<dbReference type="EnsemblMetazoa" id="ISCW015084-RA">
    <property type="protein sequence ID" value="ISCW015084-PA"/>
    <property type="gene ID" value="ISCW015084"/>
</dbReference>
<gene>
    <name evidence="3" type="ORF">IscW_ISCW015084</name>
</gene>
<dbReference type="PANTHER" id="PTHR14628">
    <property type="entry name" value="BEN DOMAIN-CONTAINING PROTEIN 5"/>
    <property type="match status" value="1"/>
</dbReference>
<sequence length="349" mass="38908">PFHHPNEKFPIMYAYVRFQDDGKKLVVSVLDVKNFKPAHTKDFNSRSWYDVWWQDDEQEGFFRAQIIKLYETQKEADDERRLKRIPIPKPPSDESDSGSSEDSRMGACQSEDVLRAYKQQQMERLFSDGDEPTDLLQAAQSEIRQLKKELMEVREQNAALQAALCSKVFQKASISTALFSLPSELDQEQGSIRPTGTCSTPRSGSLALLDAGSRVPFAPQVSGSRVRAASEVQCPAPSLWRSAPRVTPQVAPKVPLDIEELPLPARVPSPDNLFQAVHVGGNIWILSKSYDDMLRRPKDSLFVREAAVSIFSTAGLAGKSVTGTISNRTKGSPKPALDKTKFEILSSKK</sequence>